<name>A0A284VSW6_9EURY</name>
<proteinExistence type="predicted"/>
<dbReference type="Pfam" id="PF13412">
    <property type="entry name" value="HTH_24"/>
    <property type="match status" value="1"/>
</dbReference>
<dbReference type="EMBL" id="FZMP01000219">
    <property type="protein sequence ID" value="SNQ62362.1"/>
    <property type="molecule type" value="Genomic_DNA"/>
</dbReference>
<gene>
    <name evidence="2" type="ORF">MNV_700016</name>
</gene>
<dbReference type="NCBIfam" id="TIGR01884">
    <property type="entry name" value="cas_HTH"/>
    <property type="match status" value="1"/>
</dbReference>
<dbReference type="Gene3D" id="3.40.50.11700">
    <property type="match status" value="1"/>
</dbReference>
<dbReference type="InterPro" id="IPR010163">
    <property type="entry name" value="Csa3"/>
</dbReference>
<evidence type="ECO:0000313" key="3">
    <source>
        <dbReference type="Proteomes" id="UP000218615"/>
    </source>
</evidence>
<feature type="domain" description="Csa3 N-terminal" evidence="1">
    <location>
        <begin position="2"/>
        <end position="116"/>
    </location>
</feature>
<evidence type="ECO:0000259" key="1">
    <source>
        <dbReference type="Pfam" id="PF22662"/>
    </source>
</evidence>
<reference evidence="3" key="1">
    <citation type="submission" date="2017-06" db="EMBL/GenBank/DDBJ databases">
        <authorList>
            <person name="Cremers G."/>
        </authorList>
    </citation>
    <scope>NUCLEOTIDE SEQUENCE [LARGE SCALE GENOMIC DNA]</scope>
</reference>
<dbReference type="RefSeq" id="WP_096206941.1">
    <property type="nucleotide sequence ID" value="NZ_FZMP01000219.1"/>
</dbReference>
<accession>A0A284VSW6</accession>
<dbReference type="SUPFAM" id="SSF46785">
    <property type="entry name" value="Winged helix' DNA-binding domain"/>
    <property type="match status" value="1"/>
</dbReference>
<dbReference type="Proteomes" id="UP000218615">
    <property type="component" value="Unassembled WGS sequence"/>
</dbReference>
<protein>
    <submittedName>
        <fullName evidence="2">CRISPR-associated HTH regulatory protein, Csa3 family</fullName>
    </submittedName>
</protein>
<organism evidence="2 3">
    <name type="scientific">Candidatus Methanoperedens nitratireducens</name>
    <dbReference type="NCBI Taxonomy" id="1392998"/>
    <lineage>
        <taxon>Archaea</taxon>
        <taxon>Methanobacteriati</taxon>
        <taxon>Methanobacteriota</taxon>
        <taxon>Stenosarchaea group</taxon>
        <taxon>Methanomicrobia</taxon>
        <taxon>Methanosarcinales</taxon>
        <taxon>ANME-2 cluster</taxon>
        <taxon>Candidatus Methanoperedentaceae</taxon>
        <taxon>Candidatus Methanoperedens</taxon>
    </lineage>
</organism>
<dbReference type="InterPro" id="IPR054588">
    <property type="entry name" value="Csa3_N"/>
</dbReference>
<dbReference type="InterPro" id="IPR036388">
    <property type="entry name" value="WH-like_DNA-bd_sf"/>
</dbReference>
<dbReference type="InterPro" id="IPR036390">
    <property type="entry name" value="WH_DNA-bd_sf"/>
</dbReference>
<evidence type="ECO:0000313" key="2">
    <source>
        <dbReference type="EMBL" id="SNQ62362.1"/>
    </source>
</evidence>
<sequence>MKTYISTIGFDVSQIISLIVKYGIEKGDRFVLIRPEEENDKRAENTLNEIQKFTNQIHHEIKIEVFRVPHNDFEGCVIKLMELISSSEGEVIANMSGGPREVLVPFVVACLVDSHKIKKTVSFSDIDRMAREISLPRITCLLDEKTKRILSDIAKHQPTTITGIAKRTKLSESTISRFITRLADMNAVLIGQKGRIKKITVSFTGNVLLRSS</sequence>
<dbReference type="Gene3D" id="1.10.10.10">
    <property type="entry name" value="Winged helix-like DNA-binding domain superfamily/Winged helix DNA-binding domain"/>
    <property type="match status" value="1"/>
</dbReference>
<dbReference type="Pfam" id="PF22662">
    <property type="entry name" value="Csa3_N"/>
    <property type="match status" value="1"/>
</dbReference>
<dbReference type="OrthoDB" id="116640at2157"/>
<dbReference type="AlphaFoldDB" id="A0A284VSW6"/>
<keyword evidence="3" id="KW-1185">Reference proteome</keyword>